<gene>
    <name evidence="3" type="ordered locus">Fisuc_1597</name>
</gene>
<feature type="transmembrane region" description="Helical" evidence="1">
    <location>
        <begin position="145"/>
        <end position="168"/>
    </location>
</feature>
<feature type="chain" id="PRO_5046215354" description="Oxaloacetate decarboxylase, gamma chain" evidence="2">
    <location>
        <begin position="23"/>
        <end position="279"/>
    </location>
</feature>
<keyword evidence="1" id="KW-0812">Transmembrane</keyword>
<dbReference type="EMBL" id="CP001792">
    <property type="protein sequence ID" value="ACX75192.1"/>
    <property type="molecule type" value="Genomic_DNA"/>
</dbReference>
<dbReference type="RefSeq" id="WP_015732058.1">
    <property type="nucleotide sequence ID" value="NC_013410.1"/>
</dbReference>
<keyword evidence="2" id="KW-0732">Signal</keyword>
<sequence>MNDTLKKAMLFAAVTTVSGAFASEIVAQPAASKAAKVGRFDEQIALMPDSIAVPLKEQLKWMDESTVFQIVETHGGGYSILYKTYEQSVRARDIRDSVENANGTAVLPIAKAKLGSEYCQGKMEGGKCHGEVQKFTLGKLVEFQATGLIVVMSVIIGLLVLCTIMSAIMKKLGLDKVKAPAPAKKAAPAAAAAAPAPAVRAPAHCDWDPNAKSIHPGFTNKQLQAFLGIAAVAALEEHPGLTNEQFLVIATAAATQALGQPCRVTAYRNINSPAWTIVK</sequence>
<keyword evidence="1" id="KW-0472">Membrane</keyword>
<evidence type="ECO:0000256" key="2">
    <source>
        <dbReference type="SAM" id="SignalP"/>
    </source>
</evidence>
<evidence type="ECO:0000313" key="3">
    <source>
        <dbReference type="EMBL" id="ACX75192.1"/>
    </source>
</evidence>
<protein>
    <recommendedName>
        <fullName evidence="5">Oxaloacetate decarboxylase, gamma chain</fullName>
    </recommendedName>
</protein>
<feature type="signal peptide" evidence="2">
    <location>
        <begin position="1"/>
        <end position="22"/>
    </location>
</feature>
<organism evidence="3 4">
    <name type="scientific">Fibrobacter succinogenes (strain ATCC 19169 / S85)</name>
    <dbReference type="NCBI Taxonomy" id="59374"/>
    <lineage>
        <taxon>Bacteria</taxon>
        <taxon>Pseudomonadati</taxon>
        <taxon>Fibrobacterota</taxon>
        <taxon>Fibrobacteria</taxon>
        <taxon>Fibrobacterales</taxon>
        <taxon>Fibrobacteraceae</taxon>
        <taxon>Fibrobacter</taxon>
    </lineage>
</organism>
<name>A0ABM5LHX3_FIBSS</name>
<accession>A0ABM5LHX3</accession>
<keyword evidence="1" id="KW-1133">Transmembrane helix</keyword>
<evidence type="ECO:0008006" key="5">
    <source>
        <dbReference type="Google" id="ProtNLM"/>
    </source>
</evidence>
<proteinExistence type="predicted"/>
<evidence type="ECO:0000313" key="4">
    <source>
        <dbReference type="Proteomes" id="UP000001497"/>
    </source>
</evidence>
<dbReference type="Proteomes" id="UP000001497">
    <property type="component" value="Chromosome"/>
</dbReference>
<evidence type="ECO:0000256" key="1">
    <source>
        <dbReference type="SAM" id="Phobius"/>
    </source>
</evidence>
<keyword evidence="4" id="KW-1185">Reference proteome</keyword>
<reference evidence="3" key="1">
    <citation type="submission" date="2009-10" db="EMBL/GenBank/DDBJ databases">
        <title>Complete sequence of Fibrobacter succinogenes subsp. succinogenes S85.</title>
        <authorList>
            <consortium name="US DOE Joint Genome Institute"/>
            <person name="Lucas S."/>
            <person name="Copeland A."/>
            <person name="Lapidus A."/>
            <person name="Glavina del Rio T."/>
            <person name="Tice H."/>
            <person name="Bruce D."/>
            <person name="Goodwin L."/>
            <person name="Pitluck S."/>
            <person name="Chertkov O."/>
            <person name="Detter J.C."/>
            <person name="Han C."/>
            <person name="Tapia R."/>
            <person name="Larimer F."/>
            <person name="Land M."/>
            <person name="Hauser L."/>
            <person name="Kyrpides N."/>
            <person name="Mikhailova N."/>
            <person name="Weimer P.J."/>
            <person name="Stevenson D.M."/>
            <person name="Boyum J."/>
            <person name="Brumm P.I."/>
            <person name="Mead D."/>
        </authorList>
    </citation>
    <scope>NUCLEOTIDE SEQUENCE [LARGE SCALE GENOMIC DNA]</scope>
    <source>
        <strain evidence="3">S85</strain>
    </source>
</reference>